<dbReference type="AlphaFoldDB" id="A0A4D4LXX5"/>
<gene>
    <name evidence="1" type="ORF">SAV14893_040130</name>
</gene>
<comment type="caution">
    <text evidence="1">The sequence shown here is derived from an EMBL/GenBank/DDBJ whole genome shotgun (WGS) entry which is preliminary data.</text>
</comment>
<name>A0A4D4LXX5_STRAX</name>
<sequence>MRTVRGLDGGTDLGIRLRGHGAEGRCPRHGQDIGVLSAVGTGTRQSVHHRLIDSVLSY</sequence>
<dbReference type="EMBL" id="BJHX01000001">
    <property type="protein sequence ID" value="GDY64620.1"/>
    <property type="molecule type" value="Genomic_DNA"/>
</dbReference>
<dbReference type="Proteomes" id="UP000302139">
    <property type="component" value="Unassembled WGS sequence"/>
</dbReference>
<organism evidence="1 2">
    <name type="scientific">Streptomyces avermitilis</name>
    <dbReference type="NCBI Taxonomy" id="33903"/>
    <lineage>
        <taxon>Bacteria</taxon>
        <taxon>Bacillati</taxon>
        <taxon>Actinomycetota</taxon>
        <taxon>Actinomycetes</taxon>
        <taxon>Kitasatosporales</taxon>
        <taxon>Streptomycetaceae</taxon>
        <taxon>Streptomyces</taxon>
    </lineage>
</organism>
<reference evidence="1 2" key="1">
    <citation type="submission" date="2019-04" db="EMBL/GenBank/DDBJ databases">
        <title>Draft genome sequences of Streptomyces avermitilis NBRC 14893.</title>
        <authorList>
            <person name="Komaki H."/>
            <person name="Tamura T."/>
            <person name="Hosoyama A."/>
        </authorList>
    </citation>
    <scope>NUCLEOTIDE SEQUENCE [LARGE SCALE GENOMIC DNA]</scope>
    <source>
        <strain evidence="1 2">NBRC 14893</strain>
    </source>
</reference>
<accession>A0A4D4LXX5</accession>
<evidence type="ECO:0000313" key="2">
    <source>
        <dbReference type="Proteomes" id="UP000302139"/>
    </source>
</evidence>
<evidence type="ECO:0000313" key="1">
    <source>
        <dbReference type="EMBL" id="GDY64620.1"/>
    </source>
</evidence>
<protein>
    <submittedName>
        <fullName evidence="1">Uncharacterized protein</fullName>
    </submittedName>
</protein>
<proteinExistence type="predicted"/>